<dbReference type="AlphaFoldDB" id="A0A4Q8ALU7"/>
<dbReference type="EMBL" id="SHLC01000001">
    <property type="protein sequence ID" value="RZU65448.1"/>
    <property type="molecule type" value="Genomic_DNA"/>
</dbReference>
<evidence type="ECO:0000313" key="2">
    <source>
        <dbReference type="Proteomes" id="UP000291483"/>
    </source>
</evidence>
<reference evidence="1 2" key="1">
    <citation type="submission" date="2019-02" db="EMBL/GenBank/DDBJ databases">
        <title>Sequencing the genomes of 1000 actinobacteria strains.</title>
        <authorList>
            <person name="Klenk H.-P."/>
        </authorList>
    </citation>
    <scope>NUCLEOTIDE SEQUENCE [LARGE SCALE GENOMIC DNA]</scope>
    <source>
        <strain evidence="1 2">DSM 18319</strain>
    </source>
</reference>
<protein>
    <submittedName>
        <fullName evidence="1">Uncharacterized protein</fullName>
    </submittedName>
</protein>
<sequence length="129" mass="13813">MTTTDSALVAGFRAGTLETLPHSDHIRVAYALIAANGVGEATTQLSDGILSFATAKGAPGKFHVTRTTAWVQIVAAAMRECSDADSLAFLARRPDLLRSTLLDDHYSAGRLNTEEARTRFLEPDLKPLG</sequence>
<organism evidence="1 2">
    <name type="scientific">Microterricola gilva</name>
    <dbReference type="NCBI Taxonomy" id="393267"/>
    <lineage>
        <taxon>Bacteria</taxon>
        <taxon>Bacillati</taxon>
        <taxon>Actinomycetota</taxon>
        <taxon>Actinomycetes</taxon>
        <taxon>Micrococcales</taxon>
        <taxon>Microbacteriaceae</taxon>
        <taxon>Microterricola</taxon>
    </lineage>
</organism>
<dbReference type="OrthoDB" id="3293476at2"/>
<evidence type="ECO:0000313" key="1">
    <source>
        <dbReference type="EMBL" id="RZU65448.1"/>
    </source>
</evidence>
<gene>
    <name evidence="1" type="ORF">EV379_1782</name>
</gene>
<dbReference type="Proteomes" id="UP000291483">
    <property type="component" value="Unassembled WGS sequence"/>
</dbReference>
<accession>A0A4Q8ALU7</accession>
<dbReference type="RefSeq" id="WP_130505804.1">
    <property type="nucleotide sequence ID" value="NZ_SHLC01000001.1"/>
</dbReference>
<name>A0A4Q8ALU7_9MICO</name>
<keyword evidence="2" id="KW-1185">Reference proteome</keyword>
<proteinExistence type="predicted"/>
<comment type="caution">
    <text evidence="1">The sequence shown here is derived from an EMBL/GenBank/DDBJ whole genome shotgun (WGS) entry which is preliminary data.</text>
</comment>